<reference evidence="2 3" key="1">
    <citation type="journal article" date="2019" name="Commun. Biol.">
        <title>The bagworm genome reveals a unique fibroin gene that provides high tensile strength.</title>
        <authorList>
            <person name="Kono N."/>
            <person name="Nakamura H."/>
            <person name="Ohtoshi R."/>
            <person name="Tomita M."/>
            <person name="Numata K."/>
            <person name="Arakawa K."/>
        </authorList>
    </citation>
    <scope>NUCLEOTIDE SEQUENCE [LARGE SCALE GENOMIC DNA]</scope>
</reference>
<dbReference type="OrthoDB" id="9995375at2759"/>
<comment type="caution">
    <text evidence="2">The sequence shown here is derived from an EMBL/GenBank/DDBJ whole genome shotgun (WGS) entry which is preliminary data.</text>
</comment>
<organism evidence="2 3">
    <name type="scientific">Eumeta variegata</name>
    <name type="common">Bagworm moth</name>
    <name type="synonym">Eumeta japonica</name>
    <dbReference type="NCBI Taxonomy" id="151549"/>
    <lineage>
        <taxon>Eukaryota</taxon>
        <taxon>Metazoa</taxon>
        <taxon>Ecdysozoa</taxon>
        <taxon>Arthropoda</taxon>
        <taxon>Hexapoda</taxon>
        <taxon>Insecta</taxon>
        <taxon>Pterygota</taxon>
        <taxon>Neoptera</taxon>
        <taxon>Endopterygota</taxon>
        <taxon>Lepidoptera</taxon>
        <taxon>Glossata</taxon>
        <taxon>Ditrysia</taxon>
        <taxon>Tineoidea</taxon>
        <taxon>Psychidae</taxon>
        <taxon>Oiketicinae</taxon>
        <taxon>Eumeta</taxon>
    </lineage>
</organism>
<evidence type="ECO:0000256" key="1">
    <source>
        <dbReference type="SAM" id="MobiDB-lite"/>
    </source>
</evidence>
<evidence type="ECO:0000313" key="3">
    <source>
        <dbReference type="Proteomes" id="UP000299102"/>
    </source>
</evidence>
<dbReference type="Proteomes" id="UP000299102">
    <property type="component" value="Unassembled WGS sequence"/>
</dbReference>
<sequence length="156" mass="18176">MLQNTSKWDNAERIGPQPLRRTSNEVTIGPRRLRRPRALCQGRWLNLFEIQYIRPNLVPTITKELLCIYENPMIVEYVLNEKTGNSKRRMRTSDAALAEKTVLLWEIIYELESEVPPLTRVRGMYQRSPKSNMSVCQSPLTRSPRVLVYHNITAPP</sequence>
<dbReference type="EMBL" id="BGZK01000079">
    <property type="protein sequence ID" value="GBP16484.1"/>
    <property type="molecule type" value="Genomic_DNA"/>
</dbReference>
<name>A0A4C1TRE6_EUMVA</name>
<accession>A0A4C1TRE6</accession>
<evidence type="ECO:0000313" key="2">
    <source>
        <dbReference type="EMBL" id="GBP16484.1"/>
    </source>
</evidence>
<proteinExistence type="predicted"/>
<dbReference type="AlphaFoldDB" id="A0A4C1TRE6"/>
<gene>
    <name evidence="2" type="ORF">EVAR_10057_1</name>
</gene>
<protein>
    <submittedName>
        <fullName evidence="2">Uncharacterized protein</fullName>
    </submittedName>
</protein>
<feature type="region of interest" description="Disordered" evidence="1">
    <location>
        <begin position="1"/>
        <end position="22"/>
    </location>
</feature>
<keyword evidence="3" id="KW-1185">Reference proteome</keyword>